<protein>
    <recommendedName>
        <fullName evidence="3">DUF5615 domain-containing protein</fullName>
    </recommendedName>
</protein>
<accession>A0A521FFU9</accession>
<gene>
    <name evidence="1" type="ORF">SAMN06265218_1346</name>
</gene>
<dbReference type="RefSeq" id="WP_142716126.1">
    <property type="nucleotide sequence ID" value="NZ_FXTH01000034.1"/>
</dbReference>
<name>A0A521FFU9_9BACT</name>
<organism evidence="1 2">
    <name type="scientific">Fodinibius sediminis</name>
    <dbReference type="NCBI Taxonomy" id="1214077"/>
    <lineage>
        <taxon>Bacteria</taxon>
        <taxon>Pseudomonadati</taxon>
        <taxon>Balneolota</taxon>
        <taxon>Balneolia</taxon>
        <taxon>Balneolales</taxon>
        <taxon>Balneolaceae</taxon>
        <taxon>Fodinibius</taxon>
    </lineage>
</organism>
<dbReference type="OrthoDB" id="9814178at2"/>
<evidence type="ECO:0000313" key="1">
    <source>
        <dbReference type="EMBL" id="SMO94985.1"/>
    </source>
</evidence>
<sequence>MNIYLDRNYPKNLVKALDYLHGISPSDEIEIIYGNGRLSDLDTENTVVFLFDRAKKGLERTTELHYEDGYRVFAFMTRTADQIDLFKLSLRVLILWKKILDVIKDKNTPFICSYGYKENKVREIES</sequence>
<evidence type="ECO:0000313" key="2">
    <source>
        <dbReference type="Proteomes" id="UP000317593"/>
    </source>
</evidence>
<dbReference type="AlphaFoldDB" id="A0A521FFU9"/>
<dbReference type="Proteomes" id="UP000317593">
    <property type="component" value="Unassembled WGS sequence"/>
</dbReference>
<reference evidence="1 2" key="1">
    <citation type="submission" date="2017-05" db="EMBL/GenBank/DDBJ databases">
        <authorList>
            <person name="Varghese N."/>
            <person name="Submissions S."/>
        </authorList>
    </citation>
    <scope>NUCLEOTIDE SEQUENCE [LARGE SCALE GENOMIC DNA]</scope>
    <source>
        <strain evidence="1 2">DSM 21194</strain>
    </source>
</reference>
<evidence type="ECO:0008006" key="3">
    <source>
        <dbReference type="Google" id="ProtNLM"/>
    </source>
</evidence>
<keyword evidence="2" id="KW-1185">Reference proteome</keyword>
<dbReference type="EMBL" id="FXTH01000034">
    <property type="protein sequence ID" value="SMO94985.1"/>
    <property type="molecule type" value="Genomic_DNA"/>
</dbReference>
<proteinExistence type="predicted"/>